<dbReference type="Proteomes" id="UP001065047">
    <property type="component" value="Unassembled WGS sequence"/>
</dbReference>
<name>A0ABQ0PLL1_9PROT</name>
<evidence type="ECO:0000313" key="3">
    <source>
        <dbReference type="Proteomes" id="UP001065047"/>
    </source>
</evidence>
<gene>
    <name evidence="2" type="ORF">AA14337_0017</name>
</gene>
<feature type="compositionally biased region" description="Low complexity" evidence="1">
    <location>
        <begin position="370"/>
        <end position="400"/>
    </location>
</feature>
<sequence>MQQAGMSADLVQYAQAVSANEGSWSTESSKGCLGAFQFCPGTFEEYYSGTKDQFLHDPQGQVNAYKRYVSDSWRRAQRNGLTSAIGKSVCWQNACTTITESSVLMACQFGCGSDGKLAHFVKNGYSCTGAFNTADGYGTSVCKYLLTGANYNVSAITGDPNDASAPVQCLADLSSVQLYLSVPYGSARAGDGTGGNTWDSHSIGLAANGSATGDNTPQVKAGTGGTAQWLPSSTPGGSSVVVSDGSIRTTYNNLSNLAGAVNTNPTVQRSQVLGLMTNTGTTGKPGFGLSMAVRQDVLKSAGLAGRAGFDVPCPDCSVAATGNSALASDKLGDAASRSFYYVNPESFLGRSVSVLPEAMQAYPQAFAGRSSTTSLPSSCSASRDALARSSPNSGGAGASLAGGTDGVAGYRLGTEDFSVNQAQQAERALWMELAHSEADDLRVTSRDLAAQDTADSGVAHLQIMETNK</sequence>
<feature type="region of interest" description="Disordered" evidence="1">
    <location>
        <begin position="369"/>
        <end position="400"/>
    </location>
</feature>
<evidence type="ECO:0000256" key="1">
    <source>
        <dbReference type="SAM" id="MobiDB-lite"/>
    </source>
</evidence>
<dbReference type="InterPro" id="IPR011055">
    <property type="entry name" value="Dup_hybrid_motif"/>
</dbReference>
<organism evidence="2 3">
    <name type="scientific">Acetobacter malorum DSM 14337</name>
    <dbReference type="NCBI Taxonomy" id="1307910"/>
    <lineage>
        <taxon>Bacteria</taxon>
        <taxon>Pseudomonadati</taxon>
        <taxon>Pseudomonadota</taxon>
        <taxon>Alphaproteobacteria</taxon>
        <taxon>Acetobacterales</taxon>
        <taxon>Acetobacteraceae</taxon>
        <taxon>Acetobacter</taxon>
    </lineage>
</organism>
<protein>
    <recommendedName>
        <fullName evidence="4">Phage tail lysozyme domain-containing protein</fullName>
    </recommendedName>
</protein>
<evidence type="ECO:0008006" key="4">
    <source>
        <dbReference type="Google" id="ProtNLM"/>
    </source>
</evidence>
<feature type="region of interest" description="Disordered" evidence="1">
    <location>
        <begin position="209"/>
        <end position="237"/>
    </location>
</feature>
<dbReference type="EMBL" id="BAPF01000001">
    <property type="protein sequence ID" value="GBQ74806.1"/>
    <property type="molecule type" value="Genomic_DNA"/>
</dbReference>
<reference evidence="2" key="1">
    <citation type="submission" date="2013-04" db="EMBL/GenBank/DDBJ databases">
        <title>The genome sequencing project of 58 acetic acid bacteria.</title>
        <authorList>
            <person name="Okamoto-Kainuma A."/>
            <person name="Ishikawa M."/>
            <person name="Umino S."/>
            <person name="Koizumi Y."/>
            <person name="Shiwa Y."/>
            <person name="Yoshikawa H."/>
            <person name="Matsutani M."/>
            <person name="Matsushita K."/>
        </authorList>
    </citation>
    <scope>NUCLEOTIDE SEQUENCE</scope>
    <source>
        <strain evidence="2">DSM 14337</strain>
    </source>
</reference>
<accession>A0ABQ0PLL1</accession>
<evidence type="ECO:0000313" key="2">
    <source>
        <dbReference type="EMBL" id="GBQ74806.1"/>
    </source>
</evidence>
<proteinExistence type="predicted"/>
<comment type="caution">
    <text evidence="2">The sequence shown here is derived from an EMBL/GenBank/DDBJ whole genome shotgun (WGS) entry which is preliminary data.</text>
</comment>
<keyword evidence="3" id="KW-1185">Reference proteome</keyword>
<dbReference type="Gene3D" id="2.70.70.10">
    <property type="entry name" value="Glucose Permease (Domain IIA)"/>
    <property type="match status" value="1"/>
</dbReference>
<feature type="compositionally biased region" description="Polar residues" evidence="1">
    <location>
        <begin position="209"/>
        <end position="218"/>
    </location>
</feature>